<dbReference type="Proteomes" id="UP000626244">
    <property type="component" value="Unassembled WGS sequence"/>
</dbReference>
<dbReference type="Pfam" id="PF00364">
    <property type="entry name" value="Biotin_lipoyl"/>
    <property type="match status" value="1"/>
</dbReference>
<reference evidence="4" key="1">
    <citation type="journal article" date="2019" name="Int. J. Syst. Evol. Microbiol.">
        <title>The Global Catalogue of Microorganisms (GCM) 10K type strain sequencing project: providing services to taxonomists for standard genome sequencing and annotation.</title>
        <authorList>
            <consortium name="The Broad Institute Genomics Platform"/>
            <consortium name="The Broad Institute Genome Sequencing Center for Infectious Disease"/>
            <person name="Wu L."/>
            <person name="Ma J."/>
        </authorList>
    </citation>
    <scope>NUCLEOTIDE SEQUENCE [LARGE SCALE GENOMIC DNA]</scope>
    <source>
        <strain evidence="4">CGMCC 1.14993</strain>
    </source>
</reference>
<proteinExistence type="predicted"/>
<evidence type="ECO:0000313" key="4">
    <source>
        <dbReference type="Proteomes" id="UP000626244"/>
    </source>
</evidence>
<dbReference type="InterPro" id="IPR011053">
    <property type="entry name" value="Single_hybrid_motif"/>
</dbReference>
<dbReference type="InterPro" id="IPR050709">
    <property type="entry name" value="Biotin_Carboxyl_Carrier/Decarb"/>
</dbReference>
<dbReference type="PANTHER" id="PTHR45266">
    <property type="entry name" value="OXALOACETATE DECARBOXYLASE ALPHA CHAIN"/>
    <property type="match status" value="1"/>
</dbReference>
<dbReference type="Gene3D" id="2.40.50.100">
    <property type="match status" value="1"/>
</dbReference>
<dbReference type="PROSITE" id="PS50968">
    <property type="entry name" value="BIOTINYL_LIPOYL"/>
    <property type="match status" value="1"/>
</dbReference>
<evidence type="ECO:0000259" key="2">
    <source>
        <dbReference type="PROSITE" id="PS50968"/>
    </source>
</evidence>
<dbReference type="SUPFAM" id="SSF51230">
    <property type="entry name" value="Single hybrid motif"/>
    <property type="match status" value="1"/>
</dbReference>
<dbReference type="AlphaFoldDB" id="A0A8J3AMH3"/>
<sequence>MENLTAMMAGSVWKLLVAVGDEISSDGEYVILESMKMEIPHAAPYKCKVVNVFVQEGDFVNEGDSLIQVEKLG</sequence>
<feature type="domain" description="Lipoyl-binding" evidence="2">
    <location>
        <begin position="1"/>
        <end position="70"/>
    </location>
</feature>
<dbReference type="CDD" id="cd06850">
    <property type="entry name" value="biotinyl_domain"/>
    <property type="match status" value="1"/>
</dbReference>
<keyword evidence="1" id="KW-0092">Biotin</keyword>
<dbReference type="EMBL" id="BMHB01000002">
    <property type="protein sequence ID" value="GGI16349.1"/>
    <property type="molecule type" value="Genomic_DNA"/>
</dbReference>
<name>A0A8J3AMH3_9BACI</name>
<evidence type="ECO:0000313" key="3">
    <source>
        <dbReference type="EMBL" id="GGI16349.1"/>
    </source>
</evidence>
<dbReference type="OrthoDB" id="163546at2"/>
<gene>
    <name evidence="3" type="primary">accB</name>
    <name evidence="3" type="ORF">GCM10007380_32520</name>
</gene>
<protein>
    <submittedName>
        <fullName evidence="3">Acetyl-CoA carboxylase biotin carboxyl carrier protein subunit</fullName>
    </submittedName>
</protein>
<accession>A0A8J3AMH3</accession>
<dbReference type="PANTHER" id="PTHR45266:SF3">
    <property type="entry name" value="OXALOACETATE DECARBOXYLASE ALPHA CHAIN"/>
    <property type="match status" value="1"/>
</dbReference>
<evidence type="ECO:0000256" key="1">
    <source>
        <dbReference type="ARBA" id="ARBA00023267"/>
    </source>
</evidence>
<organism evidence="3 4">
    <name type="scientific">Gottfriedia solisilvae</name>
    <dbReference type="NCBI Taxonomy" id="1516104"/>
    <lineage>
        <taxon>Bacteria</taxon>
        <taxon>Bacillati</taxon>
        <taxon>Bacillota</taxon>
        <taxon>Bacilli</taxon>
        <taxon>Bacillales</taxon>
        <taxon>Bacillaceae</taxon>
        <taxon>Gottfriedia</taxon>
    </lineage>
</organism>
<dbReference type="InterPro" id="IPR000089">
    <property type="entry name" value="Biotin_lipoyl"/>
</dbReference>
<comment type="caution">
    <text evidence="3">The sequence shown here is derived from an EMBL/GenBank/DDBJ whole genome shotgun (WGS) entry which is preliminary data.</text>
</comment>
<keyword evidence="4" id="KW-1185">Reference proteome</keyword>
<dbReference type="RefSeq" id="WP_088000948.1">
    <property type="nucleotide sequence ID" value="NZ_BMHB01000002.1"/>
</dbReference>